<sequence length="224" mass="26255">MKKSTLIVSLVILVTLTLVGLIIVRTMSGDATALNDSFTKEFIAEEWVEDEFHLFESKTGQYRMLFPDQFQMISKPPEFYGRQGDYYEHWAAQIFSDSKDGISYYLTLRFRENEVDHFKTDLNRMLDDHSFQGQYEEIKLNNKIIFFGSSHWAARETRGVINSPNKNDANTFFGLIRDQHSNRTIKLVYTTICYKEELGCEFNSEQHFSFALKLMKSVEFLDKQ</sequence>
<organism evidence="1 2">
    <name type="scientific">Alkalihalophilus lindianensis</name>
    <dbReference type="NCBI Taxonomy" id="1630542"/>
    <lineage>
        <taxon>Bacteria</taxon>
        <taxon>Bacillati</taxon>
        <taxon>Bacillota</taxon>
        <taxon>Bacilli</taxon>
        <taxon>Bacillales</taxon>
        <taxon>Bacillaceae</taxon>
        <taxon>Alkalihalophilus</taxon>
    </lineage>
</organism>
<dbReference type="RefSeq" id="WP_317123273.1">
    <property type="nucleotide sequence ID" value="NZ_JAWJBA010000006.1"/>
</dbReference>
<reference evidence="1 2" key="1">
    <citation type="submission" date="2023-10" db="EMBL/GenBank/DDBJ databases">
        <title>Screening of Alkalihalobacillus lindianensis BZ-TG-R113 and Its Alleviation of Salt Stress on Rapeseed Growth.</title>
        <authorList>
            <person name="Zhao B."/>
            <person name="Guo T."/>
        </authorList>
    </citation>
    <scope>NUCLEOTIDE SEQUENCE [LARGE SCALE GENOMIC DNA]</scope>
    <source>
        <strain evidence="1 2">BZ-TG-R113</strain>
    </source>
</reference>
<protein>
    <recommendedName>
        <fullName evidence="3">Bla regulator protein blaR1</fullName>
    </recommendedName>
</protein>
<gene>
    <name evidence="1" type="ORF">RYX56_17190</name>
</gene>
<proteinExistence type="predicted"/>
<evidence type="ECO:0000313" key="1">
    <source>
        <dbReference type="EMBL" id="MDV2686106.1"/>
    </source>
</evidence>
<accession>A0ABU3XE00</accession>
<comment type="caution">
    <text evidence="1">The sequence shown here is derived from an EMBL/GenBank/DDBJ whole genome shotgun (WGS) entry which is preliminary data.</text>
</comment>
<name>A0ABU3XE00_9BACI</name>
<evidence type="ECO:0008006" key="3">
    <source>
        <dbReference type="Google" id="ProtNLM"/>
    </source>
</evidence>
<dbReference type="Proteomes" id="UP001287282">
    <property type="component" value="Unassembled WGS sequence"/>
</dbReference>
<dbReference type="EMBL" id="JAWJBA010000006">
    <property type="protein sequence ID" value="MDV2686106.1"/>
    <property type="molecule type" value="Genomic_DNA"/>
</dbReference>
<keyword evidence="2" id="KW-1185">Reference proteome</keyword>
<evidence type="ECO:0000313" key="2">
    <source>
        <dbReference type="Proteomes" id="UP001287282"/>
    </source>
</evidence>